<dbReference type="GO" id="GO:1901001">
    <property type="term" value="P:negative regulation of response to salt stress"/>
    <property type="evidence" value="ECO:0007669"/>
    <property type="project" value="UniProtKB-ARBA"/>
</dbReference>
<keyword evidence="15 21" id="KW-0472">Membrane</keyword>
<keyword evidence="6" id="KW-0723">Serine/threonine-protein kinase</keyword>
<evidence type="ECO:0000259" key="23">
    <source>
        <dbReference type="PROSITE" id="PS50011"/>
    </source>
</evidence>
<reference evidence="24" key="1">
    <citation type="submission" date="2022-04" db="EMBL/GenBank/DDBJ databases">
        <title>Carnegiea gigantea Genome sequencing and assembly v2.</title>
        <authorList>
            <person name="Copetti D."/>
            <person name="Sanderson M.J."/>
            <person name="Burquez A."/>
            <person name="Wojciechowski M.F."/>
        </authorList>
    </citation>
    <scope>NUCLEOTIDE SEQUENCE</scope>
    <source>
        <strain evidence="24">SGP5-SGP5p</strain>
        <tissue evidence="24">Aerial part</tissue>
    </source>
</reference>
<dbReference type="PANTHER" id="PTHR27007">
    <property type="match status" value="1"/>
</dbReference>
<dbReference type="Pfam" id="PF00069">
    <property type="entry name" value="Pkinase"/>
    <property type="match status" value="2"/>
</dbReference>
<keyword evidence="9 22" id="KW-0732">Signal</keyword>
<dbReference type="FunFam" id="1.10.510.10:FF:000108">
    <property type="entry name" value="L-type lectin-domain containing receptor kinase S.4"/>
    <property type="match status" value="1"/>
</dbReference>
<evidence type="ECO:0000256" key="14">
    <source>
        <dbReference type="ARBA" id="ARBA00022989"/>
    </source>
</evidence>
<evidence type="ECO:0000256" key="9">
    <source>
        <dbReference type="ARBA" id="ARBA00022729"/>
    </source>
</evidence>
<dbReference type="Proteomes" id="UP001153076">
    <property type="component" value="Unassembled WGS sequence"/>
</dbReference>
<dbReference type="GO" id="GO:0005524">
    <property type="term" value="F:ATP binding"/>
    <property type="evidence" value="ECO:0007669"/>
    <property type="project" value="UniProtKB-UniRule"/>
</dbReference>
<evidence type="ECO:0000256" key="7">
    <source>
        <dbReference type="ARBA" id="ARBA00022679"/>
    </source>
</evidence>
<dbReference type="Gene3D" id="1.10.510.10">
    <property type="entry name" value="Transferase(Phosphotransferase) domain 1"/>
    <property type="match status" value="2"/>
</dbReference>
<evidence type="ECO:0000256" key="11">
    <source>
        <dbReference type="ARBA" id="ARBA00022741"/>
    </source>
</evidence>
<keyword evidence="13 20" id="KW-0067">ATP-binding</keyword>
<dbReference type="InterPro" id="IPR050528">
    <property type="entry name" value="L-type_Lectin-RKs"/>
</dbReference>
<dbReference type="InterPro" id="IPR011009">
    <property type="entry name" value="Kinase-like_dom_sf"/>
</dbReference>
<evidence type="ECO:0000256" key="16">
    <source>
        <dbReference type="ARBA" id="ARBA00023170"/>
    </source>
</evidence>
<feature type="binding site" evidence="20">
    <location>
        <position position="372"/>
    </location>
    <ligand>
        <name>ATP</name>
        <dbReference type="ChEBI" id="CHEBI:30616"/>
    </ligand>
</feature>
<keyword evidence="17" id="KW-0325">Glycoprotein</keyword>
<dbReference type="SUPFAM" id="SSF49899">
    <property type="entry name" value="Concanavalin A-like lectins/glucanases"/>
    <property type="match status" value="2"/>
</dbReference>
<evidence type="ECO:0000256" key="20">
    <source>
        <dbReference type="PROSITE-ProRule" id="PRU10141"/>
    </source>
</evidence>
<evidence type="ECO:0000256" key="18">
    <source>
        <dbReference type="ARBA" id="ARBA00048659"/>
    </source>
</evidence>
<dbReference type="InterPro" id="IPR001220">
    <property type="entry name" value="Legume_lectin_dom"/>
</dbReference>
<dbReference type="InterPro" id="IPR013320">
    <property type="entry name" value="ConA-like_dom_sf"/>
</dbReference>
<evidence type="ECO:0000256" key="3">
    <source>
        <dbReference type="ARBA" id="ARBA00010217"/>
    </source>
</evidence>
<dbReference type="FunFam" id="3.30.200.20:FF:000112">
    <property type="entry name" value="Lectin-domain containing receptor kinase A4.3"/>
    <property type="match status" value="2"/>
</dbReference>
<organism evidence="24 25">
    <name type="scientific">Carnegiea gigantea</name>
    <dbReference type="NCBI Taxonomy" id="171969"/>
    <lineage>
        <taxon>Eukaryota</taxon>
        <taxon>Viridiplantae</taxon>
        <taxon>Streptophyta</taxon>
        <taxon>Embryophyta</taxon>
        <taxon>Tracheophyta</taxon>
        <taxon>Spermatophyta</taxon>
        <taxon>Magnoliopsida</taxon>
        <taxon>eudicotyledons</taxon>
        <taxon>Gunneridae</taxon>
        <taxon>Pentapetalae</taxon>
        <taxon>Caryophyllales</taxon>
        <taxon>Cactineae</taxon>
        <taxon>Cactaceae</taxon>
        <taxon>Cactoideae</taxon>
        <taxon>Echinocereeae</taxon>
        <taxon>Carnegiea</taxon>
    </lineage>
</organism>
<proteinExistence type="inferred from homology"/>
<dbReference type="CDD" id="cd06899">
    <property type="entry name" value="lectin_legume_LecRK_Arcelin_ConA"/>
    <property type="match status" value="2"/>
</dbReference>
<evidence type="ECO:0000256" key="22">
    <source>
        <dbReference type="SAM" id="SignalP"/>
    </source>
</evidence>
<keyword evidence="10" id="KW-0430">Lectin</keyword>
<dbReference type="GO" id="GO:0005886">
    <property type="term" value="C:plasma membrane"/>
    <property type="evidence" value="ECO:0007669"/>
    <property type="project" value="UniProtKB-SubCell"/>
</dbReference>
<dbReference type="SMART" id="SM00220">
    <property type="entry name" value="S_TKc"/>
    <property type="match status" value="2"/>
</dbReference>
<evidence type="ECO:0000313" key="25">
    <source>
        <dbReference type="Proteomes" id="UP001153076"/>
    </source>
</evidence>
<dbReference type="FunFam" id="2.60.120.200:FF:000096">
    <property type="entry name" value="L-type lectin-domain containing receptor kinase V.9"/>
    <property type="match status" value="2"/>
</dbReference>
<dbReference type="CDD" id="cd14066">
    <property type="entry name" value="STKc_IRAK"/>
    <property type="match status" value="2"/>
</dbReference>
<evidence type="ECO:0000256" key="17">
    <source>
        <dbReference type="ARBA" id="ARBA00023180"/>
    </source>
</evidence>
<dbReference type="GO" id="GO:0004674">
    <property type="term" value="F:protein serine/threonine kinase activity"/>
    <property type="evidence" value="ECO:0007669"/>
    <property type="project" value="UniProtKB-KW"/>
</dbReference>
<dbReference type="OrthoDB" id="543442at2759"/>
<evidence type="ECO:0000256" key="4">
    <source>
        <dbReference type="ARBA" id="ARBA00012513"/>
    </source>
</evidence>
<evidence type="ECO:0000256" key="21">
    <source>
        <dbReference type="SAM" id="Phobius"/>
    </source>
</evidence>
<dbReference type="PROSITE" id="PS00108">
    <property type="entry name" value="PROTEIN_KINASE_ST"/>
    <property type="match status" value="2"/>
</dbReference>
<feature type="domain" description="Protein kinase" evidence="23">
    <location>
        <begin position="997"/>
        <end position="1266"/>
    </location>
</feature>
<keyword evidence="11 20" id="KW-0547">Nucleotide-binding</keyword>
<evidence type="ECO:0000256" key="10">
    <source>
        <dbReference type="ARBA" id="ARBA00022734"/>
    </source>
</evidence>
<dbReference type="EMBL" id="JAKOGI010000003">
    <property type="protein sequence ID" value="KAJ8452625.1"/>
    <property type="molecule type" value="Genomic_DNA"/>
</dbReference>
<dbReference type="InterPro" id="IPR000719">
    <property type="entry name" value="Prot_kinase_dom"/>
</dbReference>
<feature type="signal peptide" evidence="22">
    <location>
        <begin position="1"/>
        <end position="24"/>
    </location>
</feature>
<comment type="caution">
    <text evidence="24">The sequence shown here is derived from an EMBL/GenBank/DDBJ whole genome shotgun (WGS) entry which is preliminary data.</text>
</comment>
<evidence type="ECO:0000256" key="5">
    <source>
        <dbReference type="ARBA" id="ARBA00022475"/>
    </source>
</evidence>
<name>A0A9Q1QUE4_9CARY</name>
<accession>A0A9Q1QUE4</accession>
<feature type="transmembrane region" description="Helical" evidence="21">
    <location>
        <begin position="941"/>
        <end position="964"/>
    </location>
</feature>
<keyword evidence="8 21" id="KW-0812">Transmembrane</keyword>
<protein>
    <recommendedName>
        <fullName evidence="4">non-specific serine/threonine protein kinase</fullName>
        <ecNumber evidence="4">2.7.11.1</ecNumber>
    </recommendedName>
</protein>
<sequence length="1323" mass="146812">MAGKTFHFILIYFWTISLATFAQSQDQFTFNGFKEAKLHLDGGATIHPNGLLQLTNTSKQLTAHAFYPIPLKFNSSLSFSLTFAFAMYPEITSISGHGIVFVISPSTDFRQGVAGKYFGLFNATSNGLSSNHIFAVELDTIQDIEFKDIDSNHVGIDVNNLISNASASAGYFSDTERDNKSLNLLSAKPMQVWIEYNDKKKLVQVTMAPLGIPRPSRPLLTSSVDLSEVLLDSMYVGFSSSTGSVASSHYVLGWSFSHGGHLQAQGLDISKLPKLPRFGRRGKLGVGSLILIIIISAVVVLMVLAFYMIRRKKYEEVLEDWEQEYLLQRFSYKDLYKATKGFKDRELLGSGGFGKVYKGILSSTKAEVAVKKVSHGSGQGMREFVAEIACLGRLRHRNLVQLLGYCRRKGELLLVYDYMPNGSLDKYLYNHGKANLSWSGRFKIIKGVASALLYLHEEWEQVVVHRDVKASNVLLDSDLNARLGDFGLARLYDHGTNPQTTHVVGTVGYLAPELTRRGKASTATDVFSFGILVLEVICGRSPIIVLGGSSEEKYLVDWVYEFWKIGRIIEASDPTLAGDYVEEEVELALKVGMLCAHPRLEARPSMRQVVQFLEGDCTLPGAFPGDVEMAMFSSVNRLNQAQAQATSFHVSSSGAPAFSSYSTDSILKVAFTFCEPEKQFIYHGFRGSDLHLDGLAENSPDGLLQLTNTTKFQKGHAFYKTLLKFDTSLSFSTSFVFAIYPESDIPHSGHGIALVFTPSMDFSHALPSEFLGIFNVSSNGLPTNHIFAVELDTVQNAAFDDIDGNHVGIDVNSLKSVSSASAMYHSGSEDKGKLLQLTSGKPMQVWIDYDEVEMLVNVKLAPIGELKPQRPLLSTRVNLSDVLLGSMYVGFSSSTGISTNTHYILGWSWNQSGEAQSLDPSKLPSLPPRPRVGNPRGPRPGLLAFLIIVAVIFAVGVIAVVYVMRKKKYEEIYEVWEHEYAPNRVAYKDLYRATKGFKETEVLGFGGFGKVYRGVLLGSNTQVAVKRVSHDSKQGLREFIAEIASMRRLRHRNLVQLLGYCRRKGELLLVYDYMPNGSLDKILFTNEKPILGWIQRLKIIKGVASALLYLHEEWEQVVLHRDVKASNVLLDANMDARLGDFGLARLYDHDTGPQTTHVVGTLGYLAPELSRTGKPTTRTDVFAFGIFMLEVACGRRPIGLHSLEEESLVDWVFDCWKKGEILRTGDSRLEGKYDVEEMEQVLKLGLLCCHANPEKRPTIRQVMQFLEGSASIINTNQLEVKTHDPTDSFMEISWPSIPFYLSSNSFASAGSLSSDDSILLLGR</sequence>
<dbReference type="FunFam" id="1.10.510.10:FF:000517">
    <property type="entry name" value="Putative receptor kinase Lecrk"/>
    <property type="match status" value="1"/>
</dbReference>
<dbReference type="PROSITE" id="PS00107">
    <property type="entry name" value="PROTEIN_KINASE_ATP"/>
    <property type="match status" value="2"/>
</dbReference>
<gene>
    <name evidence="24" type="ORF">Cgig2_004961</name>
</gene>
<feature type="chain" id="PRO_5040451190" description="non-specific serine/threonine protein kinase" evidence="22">
    <location>
        <begin position="25"/>
        <end position="1323"/>
    </location>
</feature>
<dbReference type="GO" id="GO:0030246">
    <property type="term" value="F:carbohydrate binding"/>
    <property type="evidence" value="ECO:0007669"/>
    <property type="project" value="UniProtKB-KW"/>
</dbReference>
<dbReference type="SUPFAM" id="SSF56112">
    <property type="entry name" value="Protein kinase-like (PK-like)"/>
    <property type="match status" value="2"/>
</dbReference>
<dbReference type="Gene3D" id="2.60.120.200">
    <property type="match status" value="2"/>
</dbReference>
<comment type="subcellular location">
    <subcellularLocation>
        <location evidence="1">Cell membrane</location>
        <topology evidence="1">Single-pass type I membrane protein</topology>
    </subcellularLocation>
</comment>
<evidence type="ECO:0000256" key="15">
    <source>
        <dbReference type="ARBA" id="ARBA00023136"/>
    </source>
</evidence>
<evidence type="ECO:0000256" key="13">
    <source>
        <dbReference type="ARBA" id="ARBA00022840"/>
    </source>
</evidence>
<comment type="similarity">
    <text evidence="2">In the N-terminal section; belongs to the leguminous lectin family.</text>
</comment>
<dbReference type="Gene3D" id="3.30.200.20">
    <property type="entry name" value="Phosphorylase Kinase, domain 1"/>
    <property type="match status" value="2"/>
</dbReference>
<dbReference type="InterPro" id="IPR008271">
    <property type="entry name" value="Ser/Thr_kinase_AS"/>
</dbReference>
<keyword evidence="7" id="KW-0808">Transferase</keyword>
<dbReference type="InterPro" id="IPR017441">
    <property type="entry name" value="Protein_kinase_ATP_BS"/>
</dbReference>
<comment type="similarity">
    <text evidence="3">In the C-terminal section; belongs to the protein kinase superfamily. Ser/Thr protein kinase family.</text>
</comment>
<dbReference type="EC" id="2.7.11.1" evidence="4"/>
<keyword evidence="16" id="KW-0675">Receptor</keyword>
<feature type="binding site" evidence="20">
    <location>
        <position position="1026"/>
    </location>
    <ligand>
        <name>ATP</name>
        <dbReference type="ChEBI" id="CHEBI:30616"/>
    </ligand>
</feature>
<keyword evidence="14 21" id="KW-1133">Transmembrane helix</keyword>
<keyword evidence="25" id="KW-1185">Reference proteome</keyword>
<comment type="catalytic activity">
    <reaction evidence="18">
        <text>L-threonyl-[protein] + ATP = O-phospho-L-threonyl-[protein] + ADP + H(+)</text>
        <dbReference type="Rhea" id="RHEA:46608"/>
        <dbReference type="Rhea" id="RHEA-COMP:11060"/>
        <dbReference type="Rhea" id="RHEA-COMP:11605"/>
        <dbReference type="ChEBI" id="CHEBI:15378"/>
        <dbReference type="ChEBI" id="CHEBI:30013"/>
        <dbReference type="ChEBI" id="CHEBI:30616"/>
        <dbReference type="ChEBI" id="CHEBI:61977"/>
        <dbReference type="ChEBI" id="CHEBI:456216"/>
        <dbReference type="EC" id="2.7.11.1"/>
    </reaction>
    <physiologicalReaction direction="left-to-right" evidence="18">
        <dbReference type="Rhea" id="RHEA:46609"/>
    </physiologicalReaction>
</comment>
<feature type="transmembrane region" description="Helical" evidence="21">
    <location>
        <begin position="284"/>
        <end position="309"/>
    </location>
</feature>
<dbReference type="PROSITE" id="PS50011">
    <property type="entry name" value="PROTEIN_KINASE_DOM"/>
    <property type="match status" value="2"/>
</dbReference>
<comment type="catalytic activity">
    <reaction evidence="19">
        <text>L-seryl-[protein] + ATP = O-phospho-L-seryl-[protein] + ADP + H(+)</text>
        <dbReference type="Rhea" id="RHEA:17989"/>
        <dbReference type="Rhea" id="RHEA-COMP:9863"/>
        <dbReference type="Rhea" id="RHEA-COMP:11604"/>
        <dbReference type="ChEBI" id="CHEBI:15378"/>
        <dbReference type="ChEBI" id="CHEBI:29999"/>
        <dbReference type="ChEBI" id="CHEBI:30616"/>
        <dbReference type="ChEBI" id="CHEBI:83421"/>
        <dbReference type="ChEBI" id="CHEBI:456216"/>
        <dbReference type="EC" id="2.7.11.1"/>
    </reaction>
    <physiologicalReaction direction="left-to-right" evidence="19">
        <dbReference type="Rhea" id="RHEA:17990"/>
    </physiologicalReaction>
</comment>
<evidence type="ECO:0000256" key="8">
    <source>
        <dbReference type="ARBA" id="ARBA00022692"/>
    </source>
</evidence>
<evidence type="ECO:0000256" key="6">
    <source>
        <dbReference type="ARBA" id="ARBA00022527"/>
    </source>
</evidence>
<dbReference type="Pfam" id="PF00139">
    <property type="entry name" value="Lectin_legB"/>
    <property type="match status" value="2"/>
</dbReference>
<feature type="domain" description="Protein kinase" evidence="23">
    <location>
        <begin position="342"/>
        <end position="613"/>
    </location>
</feature>
<keyword evidence="5" id="KW-1003">Cell membrane</keyword>
<evidence type="ECO:0000256" key="1">
    <source>
        <dbReference type="ARBA" id="ARBA00004251"/>
    </source>
</evidence>
<evidence type="ECO:0000256" key="2">
    <source>
        <dbReference type="ARBA" id="ARBA00008536"/>
    </source>
</evidence>
<evidence type="ECO:0000313" key="24">
    <source>
        <dbReference type="EMBL" id="KAJ8452625.1"/>
    </source>
</evidence>
<evidence type="ECO:0000256" key="12">
    <source>
        <dbReference type="ARBA" id="ARBA00022777"/>
    </source>
</evidence>
<keyword evidence="12" id="KW-0418">Kinase</keyword>
<evidence type="ECO:0000256" key="19">
    <source>
        <dbReference type="ARBA" id="ARBA00048977"/>
    </source>
</evidence>